<dbReference type="InterPro" id="IPR016161">
    <property type="entry name" value="Ald_DH/histidinol_DH"/>
</dbReference>
<evidence type="ECO:0000313" key="4">
    <source>
        <dbReference type="Proteomes" id="UP000061348"/>
    </source>
</evidence>
<reference evidence="3 4" key="1">
    <citation type="submission" date="2015-05" db="EMBL/GenBank/DDBJ databases">
        <title>A genomic and transcriptomic approach to investigate the blue pigment phenotype in Pseudomonas fluorescens.</title>
        <authorList>
            <person name="Andreani N.A."/>
            <person name="Cardazzo B."/>
        </authorList>
    </citation>
    <scope>NUCLEOTIDE SEQUENCE [LARGE SCALE GENOMIC DNA]</scope>
    <source>
        <strain evidence="3 4">Ps_22</strain>
    </source>
</reference>
<dbReference type="Pfam" id="PF00171">
    <property type="entry name" value="Aldedh"/>
    <property type="match status" value="1"/>
</dbReference>
<dbReference type="InterPro" id="IPR016160">
    <property type="entry name" value="Ald_DH_CS_CYS"/>
</dbReference>
<gene>
    <name evidence="3" type="primary">yfmT</name>
    <name evidence="3" type="ORF">PFLmoz3_06072</name>
</gene>
<dbReference type="PATRIC" id="fig|294.194.peg.6741"/>
<dbReference type="EMBL" id="LCYA01000246">
    <property type="protein sequence ID" value="KWV77504.1"/>
    <property type="molecule type" value="Genomic_DNA"/>
</dbReference>
<evidence type="ECO:0000256" key="1">
    <source>
        <dbReference type="ARBA" id="ARBA00023002"/>
    </source>
</evidence>
<dbReference type="PROSITE" id="PS00070">
    <property type="entry name" value="ALDEHYDE_DEHYDR_CYS"/>
    <property type="match status" value="1"/>
</dbReference>
<feature type="domain" description="Aldehyde dehydrogenase" evidence="2">
    <location>
        <begin position="2"/>
        <end position="206"/>
    </location>
</feature>
<dbReference type="Gene3D" id="3.40.605.10">
    <property type="entry name" value="Aldehyde Dehydrogenase, Chain A, domain 1"/>
    <property type="match status" value="1"/>
</dbReference>
<organism evidence="3 4">
    <name type="scientific">Pseudomonas fluorescens</name>
    <dbReference type="NCBI Taxonomy" id="294"/>
    <lineage>
        <taxon>Bacteria</taxon>
        <taxon>Pseudomonadati</taxon>
        <taxon>Pseudomonadota</taxon>
        <taxon>Gammaproteobacteria</taxon>
        <taxon>Pseudomonadales</taxon>
        <taxon>Pseudomonadaceae</taxon>
        <taxon>Pseudomonas</taxon>
    </lineage>
</organism>
<dbReference type="EC" id="1.2.1.3" evidence="3"/>
<dbReference type="AlphaFoldDB" id="A0A125QF93"/>
<comment type="caution">
    <text evidence="3">The sequence shown here is derived from an EMBL/GenBank/DDBJ whole genome shotgun (WGS) entry which is preliminary data.</text>
</comment>
<dbReference type="SUPFAM" id="SSF53720">
    <property type="entry name" value="ALDH-like"/>
    <property type="match status" value="1"/>
</dbReference>
<dbReference type="InterPro" id="IPR016162">
    <property type="entry name" value="Ald_DH_N"/>
</dbReference>
<protein>
    <submittedName>
        <fullName evidence="3">Putative aldehyde dehydrogenase YfmT</fullName>
        <ecNumber evidence="3">1.2.1.3</ecNumber>
    </submittedName>
</protein>
<sequence>MIDLLLASRFTNAGQVCSAMKRLYIEQPIFDAVVRRLSQRLQKIRVAEPFAIDCGMGPLASSSAFDRLQEQVTQALASGATSPQIEAWRSTVSPFFPPMLLLDVTPTMSVVHEEVFGPVLPVIPFCGEEEAIRLANASRYGLSASIFCADAAKAGRVAARIDAGRVLVNARKSVGIAYPVEGFKCSGLGRHQGDWLLLEMARMKYIKFGHGPGPVNNDRS</sequence>
<dbReference type="Proteomes" id="UP000061348">
    <property type="component" value="Unassembled WGS sequence"/>
</dbReference>
<evidence type="ECO:0000259" key="2">
    <source>
        <dbReference type="Pfam" id="PF00171"/>
    </source>
</evidence>
<evidence type="ECO:0000313" key="3">
    <source>
        <dbReference type="EMBL" id="KWV77504.1"/>
    </source>
</evidence>
<dbReference type="Gene3D" id="3.40.309.10">
    <property type="entry name" value="Aldehyde Dehydrogenase, Chain A, domain 2"/>
    <property type="match status" value="1"/>
</dbReference>
<dbReference type="InterPro" id="IPR016163">
    <property type="entry name" value="Ald_DH_C"/>
</dbReference>
<dbReference type="GO" id="GO:0004029">
    <property type="term" value="F:aldehyde dehydrogenase (NAD+) activity"/>
    <property type="evidence" value="ECO:0007669"/>
    <property type="project" value="UniProtKB-EC"/>
</dbReference>
<keyword evidence="1 3" id="KW-0560">Oxidoreductase</keyword>
<name>A0A125QF93_PSEFL</name>
<dbReference type="PANTHER" id="PTHR11699">
    <property type="entry name" value="ALDEHYDE DEHYDROGENASE-RELATED"/>
    <property type="match status" value="1"/>
</dbReference>
<proteinExistence type="predicted"/>
<accession>A0A125QF93</accession>
<dbReference type="InterPro" id="IPR015590">
    <property type="entry name" value="Aldehyde_DH_dom"/>
</dbReference>